<keyword evidence="3" id="KW-0406">Ion transport</keyword>
<keyword evidence="3" id="KW-0851">Voltage-gated channel</keyword>
<comment type="caution">
    <text evidence="8">The sequence shown here is derived from an EMBL/GenBank/DDBJ whole genome shotgun (WGS) entry which is preliminary data.</text>
</comment>
<feature type="transmembrane region" description="Helical" evidence="6">
    <location>
        <begin position="162"/>
        <end position="180"/>
    </location>
</feature>
<dbReference type="GO" id="GO:0042391">
    <property type="term" value="P:regulation of membrane potential"/>
    <property type="evidence" value="ECO:0007669"/>
    <property type="project" value="TreeGrafter"/>
</dbReference>
<dbReference type="CDD" id="cd00038">
    <property type="entry name" value="CAP_ED"/>
    <property type="match status" value="1"/>
</dbReference>
<accession>A0AAD1UNM0</accession>
<dbReference type="InterPro" id="IPR018490">
    <property type="entry name" value="cNMP-bd_dom_sf"/>
</dbReference>
<dbReference type="InterPro" id="IPR050818">
    <property type="entry name" value="KCNH_animal-type"/>
</dbReference>
<feature type="transmembrane region" description="Helical" evidence="6">
    <location>
        <begin position="209"/>
        <end position="226"/>
    </location>
</feature>
<evidence type="ECO:0000313" key="8">
    <source>
        <dbReference type="EMBL" id="CAI2370102.1"/>
    </source>
</evidence>
<dbReference type="Proteomes" id="UP001295684">
    <property type="component" value="Unassembled WGS sequence"/>
</dbReference>
<gene>
    <name evidence="8" type="ORF">ECRASSUSDP1_LOCUS11410</name>
</gene>
<dbReference type="PRINTS" id="PR01463">
    <property type="entry name" value="EAGCHANLFMLY"/>
</dbReference>
<evidence type="ECO:0000256" key="6">
    <source>
        <dbReference type="SAM" id="Phobius"/>
    </source>
</evidence>
<keyword evidence="6" id="KW-0812">Transmembrane</keyword>
<sequence length="1057" mass="124891">MTYRKPKESPFLCLIFPNSRFKITWDLIIIVLSVYNAILIPYQFAYTIHADVIIEIFNRFTDVAFMVDILIHFRTAYVNSKTGKLVTDGKIIAIKYIVFGRFPIDLLASLPLELSTLIIPTSEQNLRFISMVKLARLLRLGRMISFLRQNQKLQYSMKIGQLLFFIFLTMHWLSCLWAVITRSEEEWFPPKDLDFRNTKAYTGSNQDRYIIYAYYAILTIAGNELLPTNYVEILIAEFMFLLGTVFIGAIIGEFTNLISVMTKKNTKLNEQEDVISTVMMNIKIPEHLQRRVLDYYDETIESKLIWSNEFFNYLSSTDAETIKNYQIKNTLHKLSFINRKNKKELEKFCRNLEHSFYLPDDIIIKQGYFNNDFYFLHQGLLEVVQHSCDFMFFDYKEVQATFETKKKREQKEVKSEEIFEENSLSDNNPSTSQPFKRRTTYAFNMNKSTNELDEVSDLPDGSIISELSLVKRNSDKMYEDSFSHYNSMAMNRFKKRSTVQFKTAKTRNAATLDNLLRSPTIKRECSFSRISEIKTIKSKQRAEHKVINELSCGQYFGEISLLTRLPPTASIHVISTSICFKLRREKFNEFLDNCPDCKRKIKKNIFNYNDFYFKQMHKMVKHIDQFYYLPYDSKRRIIFLCKHIKFNPGERIVIFKQNVPKFWFIIEGSVDIYCVNPENNSRRHFQTLPKGSCFNLVNCMLKQHSLFEVSAGQGLTLGEITREGMIEESKSDIFLKDTIDTILHEFAPQGRKYDYDYFDINVKHEKKAREISLIKPKKKFNHSFKRIGSIPMSPQKLKRKKGFLSPQISNKKLHLLAANSNSFRKKERILIHPITNLKHKKKLKWALARFRYIDYLFEERRKHELFALNQKLESRKYHYFDKKHSCEEVSIPIRNLNLSKMNQKTPMESERISAMCSERIDRFTSVVNTALESNKAKIFELQEKILINTVKSVSSVSEEEVICPIVQGELINFELANDRYKRKNLRKSLNNYDQKSSPDPDRKNIYNTERSEWHDGIEINNLFENKLYKSIENIYDEETDEQRSVIEFDKVYPYKFD</sequence>
<dbReference type="PANTHER" id="PTHR10217:SF435">
    <property type="entry name" value="POTASSIUM VOLTAGE-GATED CHANNEL PROTEIN EAG"/>
    <property type="match status" value="1"/>
</dbReference>
<dbReference type="InterPro" id="IPR014710">
    <property type="entry name" value="RmlC-like_jellyroll"/>
</dbReference>
<dbReference type="Gene3D" id="1.10.287.70">
    <property type="match status" value="1"/>
</dbReference>
<protein>
    <recommendedName>
        <fullName evidence="7">Cyclic nucleotide-binding domain-containing protein</fullName>
    </recommendedName>
</protein>
<dbReference type="GO" id="GO:0005886">
    <property type="term" value="C:plasma membrane"/>
    <property type="evidence" value="ECO:0007669"/>
    <property type="project" value="TreeGrafter"/>
</dbReference>
<feature type="transmembrane region" description="Helical" evidence="6">
    <location>
        <begin position="238"/>
        <end position="261"/>
    </location>
</feature>
<evidence type="ECO:0000313" key="9">
    <source>
        <dbReference type="Proteomes" id="UP001295684"/>
    </source>
</evidence>
<feature type="transmembrane region" description="Helical" evidence="6">
    <location>
        <begin position="21"/>
        <end position="44"/>
    </location>
</feature>
<dbReference type="AlphaFoldDB" id="A0AAD1UNM0"/>
<dbReference type="SUPFAM" id="SSF81324">
    <property type="entry name" value="Voltage-gated potassium channels"/>
    <property type="match status" value="1"/>
</dbReference>
<name>A0AAD1UNM0_EUPCR</name>
<proteinExistence type="predicted"/>
<keyword evidence="9" id="KW-1185">Reference proteome</keyword>
<keyword evidence="5" id="KW-0407">Ion channel</keyword>
<keyword evidence="2" id="KW-0631">Potassium channel</keyword>
<evidence type="ECO:0000256" key="3">
    <source>
        <dbReference type="ARBA" id="ARBA00022882"/>
    </source>
</evidence>
<reference evidence="8" key="1">
    <citation type="submission" date="2023-07" db="EMBL/GenBank/DDBJ databases">
        <authorList>
            <consortium name="AG Swart"/>
            <person name="Singh M."/>
            <person name="Singh A."/>
            <person name="Seah K."/>
            <person name="Emmerich C."/>
        </authorList>
    </citation>
    <scope>NUCLEOTIDE SEQUENCE</scope>
    <source>
        <strain evidence="8">DP1</strain>
    </source>
</reference>
<evidence type="ECO:0000256" key="2">
    <source>
        <dbReference type="ARBA" id="ARBA00022826"/>
    </source>
</evidence>
<dbReference type="GO" id="GO:0034702">
    <property type="term" value="C:monoatomic ion channel complex"/>
    <property type="evidence" value="ECO:0007669"/>
    <property type="project" value="UniProtKB-KW"/>
</dbReference>
<dbReference type="Pfam" id="PF00027">
    <property type="entry name" value="cNMP_binding"/>
    <property type="match status" value="1"/>
</dbReference>
<keyword evidence="6" id="KW-1133">Transmembrane helix</keyword>
<dbReference type="PROSITE" id="PS50042">
    <property type="entry name" value="CNMP_BINDING_3"/>
    <property type="match status" value="3"/>
</dbReference>
<keyword evidence="6" id="KW-0472">Membrane</keyword>
<evidence type="ECO:0000256" key="4">
    <source>
        <dbReference type="ARBA" id="ARBA00022958"/>
    </source>
</evidence>
<evidence type="ECO:0000259" key="7">
    <source>
        <dbReference type="PROSITE" id="PS50042"/>
    </source>
</evidence>
<dbReference type="PANTHER" id="PTHR10217">
    <property type="entry name" value="VOLTAGE AND LIGAND GATED POTASSIUM CHANNEL"/>
    <property type="match status" value="1"/>
</dbReference>
<dbReference type="InterPro" id="IPR003938">
    <property type="entry name" value="K_chnl_volt-dep_EAG/ELK/ERG"/>
</dbReference>
<keyword evidence="1" id="KW-0633">Potassium transport</keyword>
<evidence type="ECO:0000256" key="1">
    <source>
        <dbReference type="ARBA" id="ARBA00022538"/>
    </source>
</evidence>
<dbReference type="InterPro" id="IPR000595">
    <property type="entry name" value="cNMP-bd_dom"/>
</dbReference>
<dbReference type="GO" id="GO:0005249">
    <property type="term" value="F:voltage-gated potassium channel activity"/>
    <property type="evidence" value="ECO:0007669"/>
    <property type="project" value="InterPro"/>
</dbReference>
<keyword evidence="4" id="KW-0630">Potassium</keyword>
<dbReference type="EMBL" id="CAMPGE010011266">
    <property type="protein sequence ID" value="CAI2370102.1"/>
    <property type="molecule type" value="Genomic_DNA"/>
</dbReference>
<feature type="domain" description="Cyclic nucleotide-binding" evidence="7">
    <location>
        <begin position="532"/>
        <end position="608"/>
    </location>
</feature>
<dbReference type="Gene3D" id="2.60.120.10">
    <property type="entry name" value="Jelly Rolls"/>
    <property type="match status" value="3"/>
</dbReference>
<organism evidence="8 9">
    <name type="scientific">Euplotes crassus</name>
    <dbReference type="NCBI Taxonomy" id="5936"/>
    <lineage>
        <taxon>Eukaryota</taxon>
        <taxon>Sar</taxon>
        <taxon>Alveolata</taxon>
        <taxon>Ciliophora</taxon>
        <taxon>Intramacronucleata</taxon>
        <taxon>Spirotrichea</taxon>
        <taxon>Hypotrichia</taxon>
        <taxon>Euplotida</taxon>
        <taxon>Euplotidae</taxon>
        <taxon>Moneuplotes</taxon>
    </lineage>
</organism>
<feature type="domain" description="Cyclic nucleotide-binding" evidence="7">
    <location>
        <begin position="625"/>
        <end position="723"/>
    </location>
</feature>
<dbReference type="SUPFAM" id="SSF51206">
    <property type="entry name" value="cAMP-binding domain-like"/>
    <property type="match status" value="2"/>
</dbReference>
<evidence type="ECO:0000256" key="5">
    <source>
        <dbReference type="ARBA" id="ARBA00023303"/>
    </source>
</evidence>
<keyword evidence="3" id="KW-0813">Transport</keyword>
<feature type="domain" description="Cyclic nucleotide-binding" evidence="7">
    <location>
        <begin position="336"/>
        <end position="432"/>
    </location>
</feature>